<dbReference type="RefSeq" id="WP_075055764.1">
    <property type="nucleotide sequence ID" value="NZ_CP007536.1"/>
</dbReference>
<reference evidence="1 2" key="1">
    <citation type="journal article" date="2014" name="Int. J. Syst. Evol. Microbiol.">
        <title>Nitrososphaera viennensis gen. nov., sp. nov., an aerobic and mesophilic, ammonia-oxidizing archaeon from soil and a member of the archaeal phylum Thaumarchaeota.</title>
        <authorList>
            <person name="Stieglmeier M."/>
            <person name="Klingl A."/>
            <person name="Alves R.J."/>
            <person name="Rittmann S.K."/>
            <person name="Melcher M."/>
            <person name="Leisch N."/>
            <person name="Schleper C."/>
        </authorList>
    </citation>
    <scope>NUCLEOTIDE SEQUENCE [LARGE SCALE GENOMIC DNA]</scope>
    <source>
        <strain evidence="1">EN76</strain>
    </source>
</reference>
<dbReference type="OrthoDB" id="377130at2157"/>
<dbReference type="HOGENOM" id="CLU_1405920_0_0_2"/>
<dbReference type="AlphaFoldDB" id="A0A060HNU9"/>
<gene>
    <name evidence="1" type="ORF">NVIE_028780</name>
</gene>
<dbReference type="KEGG" id="nvn:NVIE_028780"/>
<protein>
    <submittedName>
        <fullName evidence="1">Uncharacterized protein</fullName>
    </submittedName>
</protein>
<organism evidence="1 2">
    <name type="scientific">Nitrososphaera viennensis EN76</name>
    <dbReference type="NCBI Taxonomy" id="926571"/>
    <lineage>
        <taxon>Archaea</taxon>
        <taxon>Nitrososphaerota</taxon>
        <taxon>Nitrososphaeria</taxon>
        <taxon>Nitrososphaerales</taxon>
        <taxon>Nitrososphaeraceae</taxon>
        <taxon>Nitrososphaera</taxon>
    </lineage>
</organism>
<dbReference type="EMBL" id="CP007536">
    <property type="protein sequence ID" value="AIC17153.1"/>
    <property type="molecule type" value="Genomic_DNA"/>
</dbReference>
<evidence type="ECO:0000313" key="1">
    <source>
        <dbReference type="EMBL" id="AIC17153.1"/>
    </source>
</evidence>
<name>A0A060HNU9_9ARCH</name>
<dbReference type="Proteomes" id="UP000027093">
    <property type="component" value="Chromosome"/>
</dbReference>
<accession>A0A060HNU9</accession>
<dbReference type="GeneID" id="74948112"/>
<evidence type="ECO:0000313" key="2">
    <source>
        <dbReference type="Proteomes" id="UP000027093"/>
    </source>
</evidence>
<keyword evidence="2" id="KW-1185">Reference proteome</keyword>
<sequence length="194" mass="19914">MVMSGLRGNGKVVILAILATTGLAAISGTIVAPLAFAQNAVTPAAQLSSTESLQPTDTMPVVVTMNSNDYINEGITHSNTTNTGDVIVNEAGAYLIVAAGQVGKTSGDTLCNVDLWLRQNGEDVANSNTRASVISANDTVVLVSQAILPLNQNDTINAMISVSATDQGCGLINTTPPGEPNIPSMIFSIAKISD</sequence>
<proteinExistence type="predicted"/>